<reference evidence="3 4" key="1">
    <citation type="submission" date="2016-07" db="EMBL/GenBank/DDBJ databases">
        <title>Draft genome sequence of Prauserella sp. YIM 121212, isolated from alkaline soil.</title>
        <authorList>
            <person name="Ruckert C."/>
            <person name="Albersmeier A."/>
            <person name="Jiang C.-L."/>
            <person name="Jiang Y."/>
            <person name="Kalinowski J."/>
            <person name="Schneider O."/>
            <person name="Winkler A."/>
            <person name="Zotchev S.B."/>
        </authorList>
    </citation>
    <scope>NUCLEOTIDE SEQUENCE [LARGE SCALE GENOMIC DNA]</scope>
    <source>
        <strain evidence="3 4">YIM 121212</strain>
    </source>
</reference>
<organism evidence="3 4">
    <name type="scientific">Prauserella flavalba</name>
    <dbReference type="NCBI Taxonomy" id="1477506"/>
    <lineage>
        <taxon>Bacteria</taxon>
        <taxon>Bacillati</taxon>
        <taxon>Actinomycetota</taxon>
        <taxon>Actinomycetes</taxon>
        <taxon>Pseudonocardiales</taxon>
        <taxon>Pseudonocardiaceae</taxon>
        <taxon>Prauserella</taxon>
    </lineage>
</organism>
<keyword evidence="2" id="KW-0732">Signal</keyword>
<dbReference type="Pfam" id="PF13385">
    <property type="entry name" value="Laminin_G_3"/>
    <property type="match status" value="1"/>
</dbReference>
<protein>
    <recommendedName>
        <fullName evidence="5">Concanavalin A-like lectin/glucanase superfamily protein</fullName>
    </recommendedName>
</protein>
<evidence type="ECO:0000256" key="1">
    <source>
        <dbReference type="SAM" id="MobiDB-lite"/>
    </source>
</evidence>
<dbReference type="Gene3D" id="2.60.120.200">
    <property type="match status" value="1"/>
</dbReference>
<sequence>MSRGNRWRARKPAIRTLGVLATALVCTSIAAPGVQASPPGHGAVFPTLAPNLAAYYDFDHPVAGNATQERDRGFSDTPLDLVNGGADMRVRDSAFPGSGRALQTQQVNPEVDGNDDWKAGVYSADGVPTLSAFSGVTGTTVMGWFKVTGTNPNLNSTTPDPDDYYNAVGLAGILSGNSDGHGVRALLELINVDGELRLVALGRRADSGSSQTFAASEDWQKLLPKGEWVHLAATFDFDNGTMALYRNGKPVDGFYTVSGDPWGVEGEPEPDRASATDPGGIKIGGSFPQNTLERNPCNCRFDSLMFLDRSVSPAEVWLQYQWMVRGRG</sequence>
<dbReference type="OrthoDB" id="3553050at2"/>
<dbReference type="EMBL" id="MASU01000013">
    <property type="protein sequence ID" value="PXY24552.1"/>
    <property type="molecule type" value="Genomic_DNA"/>
</dbReference>
<feature type="region of interest" description="Disordered" evidence="1">
    <location>
        <begin position="96"/>
        <end position="115"/>
    </location>
</feature>
<evidence type="ECO:0008006" key="5">
    <source>
        <dbReference type="Google" id="ProtNLM"/>
    </source>
</evidence>
<dbReference type="SUPFAM" id="SSF49899">
    <property type="entry name" value="Concanavalin A-like lectins/glucanases"/>
    <property type="match status" value="1"/>
</dbReference>
<evidence type="ECO:0000313" key="4">
    <source>
        <dbReference type="Proteomes" id="UP000247892"/>
    </source>
</evidence>
<gene>
    <name evidence="3" type="ORF">BA062_27680</name>
</gene>
<evidence type="ECO:0000256" key="2">
    <source>
        <dbReference type="SAM" id="SignalP"/>
    </source>
</evidence>
<name>A0A318LII5_9PSEU</name>
<comment type="caution">
    <text evidence="3">The sequence shown here is derived from an EMBL/GenBank/DDBJ whole genome shotgun (WGS) entry which is preliminary data.</text>
</comment>
<proteinExistence type="predicted"/>
<keyword evidence="4" id="KW-1185">Reference proteome</keyword>
<evidence type="ECO:0000313" key="3">
    <source>
        <dbReference type="EMBL" id="PXY24552.1"/>
    </source>
</evidence>
<dbReference type="InterPro" id="IPR013320">
    <property type="entry name" value="ConA-like_dom_sf"/>
</dbReference>
<dbReference type="AlphaFoldDB" id="A0A318LII5"/>
<feature type="signal peptide" evidence="2">
    <location>
        <begin position="1"/>
        <end position="36"/>
    </location>
</feature>
<feature type="chain" id="PRO_5016300917" description="Concanavalin A-like lectin/glucanase superfamily protein" evidence="2">
    <location>
        <begin position="37"/>
        <end position="328"/>
    </location>
</feature>
<accession>A0A318LII5</accession>
<dbReference type="Proteomes" id="UP000247892">
    <property type="component" value="Unassembled WGS sequence"/>
</dbReference>